<dbReference type="Gene3D" id="1.25.40.10">
    <property type="entry name" value="Tetratricopeptide repeat domain"/>
    <property type="match status" value="3"/>
</dbReference>
<dbReference type="FunFam" id="1.25.40.10:FF:000344">
    <property type="entry name" value="Pentatricopeptide repeat-containing protein"/>
    <property type="match status" value="1"/>
</dbReference>
<dbReference type="FunFam" id="1.25.40.10:FF:000474">
    <property type="entry name" value="Pentatricopeptide repeat protein PPR986-12"/>
    <property type="match status" value="1"/>
</dbReference>
<dbReference type="OrthoDB" id="185373at2759"/>
<dbReference type="PROSITE" id="PS51375">
    <property type="entry name" value="PPR"/>
    <property type="match status" value="3"/>
</dbReference>
<protein>
    <recommendedName>
        <fullName evidence="4">DYW domain-containing protein</fullName>
    </recommendedName>
</protein>
<dbReference type="Pfam" id="PF13041">
    <property type="entry name" value="PPR_2"/>
    <property type="match status" value="1"/>
</dbReference>
<keyword evidence="6" id="KW-1185">Reference proteome</keyword>
<dbReference type="NCBIfam" id="TIGR00756">
    <property type="entry name" value="PPR"/>
    <property type="match status" value="3"/>
</dbReference>
<comment type="similarity">
    <text evidence="1">Belongs to the PPR family. PCMP-H subfamily.</text>
</comment>
<dbReference type="InterPro" id="IPR011990">
    <property type="entry name" value="TPR-like_helical_dom_sf"/>
</dbReference>
<dbReference type="PANTHER" id="PTHR47926:SF508">
    <property type="entry name" value="PENTATRICOPEPTIDE REPEAT-CONTAINING PROTEIN"/>
    <property type="match status" value="1"/>
</dbReference>
<evidence type="ECO:0000313" key="6">
    <source>
        <dbReference type="Proteomes" id="UP000298416"/>
    </source>
</evidence>
<name>A0A8X8YGX0_SALSN</name>
<dbReference type="InterPro" id="IPR046848">
    <property type="entry name" value="E_motif"/>
</dbReference>
<keyword evidence="2" id="KW-0677">Repeat</keyword>
<dbReference type="PANTHER" id="PTHR47926">
    <property type="entry name" value="PENTATRICOPEPTIDE REPEAT-CONTAINING PROTEIN"/>
    <property type="match status" value="1"/>
</dbReference>
<feature type="repeat" description="PPR" evidence="3">
    <location>
        <begin position="181"/>
        <end position="215"/>
    </location>
</feature>
<dbReference type="AlphaFoldDB" id="A0A8X8YGX0"/>
<gene>
    <name evidence="5" type="ORF">SASPL_107713</name>
</gene>
<dbReference type="Pfam" id="PF01535">
    <property type="entry name" value="PPR"/>
    <property type="match status" value="5"/>
</dbReference>
<sequence length="627" mass="71263">MVVKCRWIQQRFAGNEVKAMDMVLATTPPAEFSTAPRHHHHHRVLHILTQSATISLPHLKQIHAKILRTAPPPHQSPQIDYLYSRLLHFSALQDLIYTLKLFQNIPNPNNFVYNTLIRAYAHSKLHKKRAFSVFQQLLERESLLPDKHTFPFVLKACAFLFDLREGKQAHAQSLKRGFASDVYVSNSLIHFYASCGLQEDASKVFDKMPERSLVSWNAIIDALVLAGDFDEALRMFAMMIPSFEPDGYTVQSVIDACAGLGALSMGMWLHAYVLKKCVIEPSFDVLVNNSLIEMYYKCGSMRMALQLLESMSRRDVNSWNAAILGLAAHGEAERVFDHFDRMINEDNLRPNSITFVGVLSACNHRGLVNEGHRYFDLMANEYNVEPVLQHYGCLIDLLARRGRIDEALDIVSSMPVKPDDVIWRSLLDASCKQDEGIDLSQEMAKRLMEGDGSESSGAYVLLSRVFASANRWDEVGLIRKLMMDKGVDKEPGCSSVEVDGVIHEFFAGDTTHPRSREIYQFLKWIEERVKMAGYVHDLSQAPLVDEDQDGKGDSLRLHSEKLAIAFALLNSKPGAAPIRVFKNLRICNDCHNFIKLISRVMNVEIIIRDRRRFHRFSNGSCSCMDFW</sequence>
<reference evidence="5" key="1">
    <citation type="submission" date="2018-01" db="EMBL/GenBank/DDBJ databases">
        <authorList>
            <person name="Mao J.F."/>
        </authorList>
    </citation>
    <scope>NUCLEOTIDE SEQUENCE</scope>
    <source>
        <strain evidence="5">Huo1</strain>
        <tissue evidence="5">Leaf</tissue>
    </source>
</reference>
<dbReference type="InterPro" id="IPR002885">
    <property type="entry name" value="PPR_rpt"/>
</dbReference>
<accession>A0A8X8YGX0</accession>
<organism evidence="5">
    <name type="scientific">Salvia splendens</name>
    <name type="common">Scarlet sage</name>
    <dbReference type="NCBI Taxonomy" id="180675"/>
    <lineage>
        <taxon>Eukaryota</taxon>
        <taxon>Viridiplantae</taxon>
        <taxon>Streptophyta</taxon>
        <taxon>Embryophyta</taxon>
        <taxon>Tracheophyta</taxon>
        <taxon>Spermatophyta</taxon>
        <taxon>Magnoliopsida</taxon>
        <taxon>eudicotyledons</taxon>
        <taxon>Gunneridae</taxon>
        <taxon>Pentapetalae</taxon>
        <taxon>asterids</taxon>
        <taxon>lamiids</taxon>
        <taxon>Lamiales</taxon>
        <taxon>Lamiaceae</taxon>
        <taxon>Nepetoideae</taxon>
        <taxon>Mentheae</taxon>
        <taxon>Salviinae</taxon>
        <taxon>Salvia</taxon>
        <taxon>Salvia subgen. Calosphace</taxon>
        <taxon>core Calosphace</taxon>
    </lineage>
</organism>
<dbReference type="Pfam" id="PF20430">
    <property type="entry name" value="Eplus_motif"/>
    <property type="match status" value="1"/>
</dbReference>
<reference evidence="5" key="2">
    <citation type="submission" date="2020-08" db="EMBL/GenBank/DDBJ databases">
        <title>Plant Genome Project.</title>
        <authorList>
            <person name="Zhang R.-G."/>
        </authorList>
    </citation>
    <scope>NUCLEOTIDE SEQUENCE</scope>
    <source>
        <strain evidence="5">Huo1</strain>
        <tissue evidence="5">Leaf</tissue>
    </source>
</reference>
<feature type="domain" description="DYW" evidence="4">
    <location>
        <begin position="533"/>
        <end position="627"/>
    </location>
</feature>
<dbReference type="GO" id="GO:0008270">
    <property type="term" value="F:zinc ion binding"/>
    <property type="evidence" value="ECO:0007669"/>
    <property type="project" value="InterPro"/>
</dbReference>
<evidence type="ECO:0000256" key="2">
    <source>
        <dbReference type="ARBA" id="ARBA00022737"/>
    </source>
</evidence>
<dbReference type="GO" id="GO:0009451">
    <property type="term" value="P:RNA modification"/>
    <property type="evidence" value="ECO:0007669"/>
    <property type="project" value="InterPro"/>
</dbReference>
<evidence type="ECO:0000256" key="1">
    <source>
        <dbReference type="ARBA" id="ARBA00006643"/>
    </source>
</evidence>
<comment type="caution">
    <text evidence="5">The sequence shown here is derived from an EMBL/GenBank/DDBJ whole genome shotgun (WGS) entry which is preliminary data.</text>
</comment>
<dbReference type="Pfam" id="PF20431">
    <property type="entry name" value="E_motif"/>
    <property type="match status" value="1"/>
</dbReference>
<feature type="repeat" description="PPR" evidence="3">
    <location>
        <begin position="284"/>
        <end position="318"/>
    </location>
</feature>
<dbReference type="InterPro" id="IPR046960">
    <property type="entry name" value="PPR_At4g14850-like_plant"/>
</dbReference>
<dbReference type="Pfam" id="PF14432">
    <property type="entry name" value="DYW_deaminase"/>
    <property type="match status" value="1"/>
</dbReference>
<dbReference type="EMBL" id="PNBA02000003">
    <property type="protein sequence ID" value="KAG6429661.1"/>
    <property type="molecule type" value="Genomic_DNA"/>
</dbReference>
<proteinExistence type="inferred from homology"/>
<evidence type="ECO:0000256" key="3">
    <source>
        <dbReference type="PROSITE-ProRule" id="PRU00708"/>
    </source>
</evidence>
<dbReference type="InterPro" id="IPR046849">
    <property type="entry name" value="E2_motif"/>
</dbReference>
<feature type="repeat" description="PPR" evidence="3">
    <location>
        <begin position="109"/>
        <end position="145"/>
    </location>
</feature>
<dbReference type="GO" id="GO:0003723">
    <property type="term" value="F:RNA binding"/>
    <property type="evidence" value="ECO:0007669"/>
    <property type="project" value="InterPro"/>
</dbReference>
<dbReference type="Proteomes" id="UP000298416">
    <property type="component" value="Unassembled WGS sequence"/>
</dbReference>
<dbReference type="InterPro" id="IPR032867">
    <property type="entry name" value="DYW_dom"/>
</dbReference>
<evidence type="ECO:0000313" key="5">
    <source>
        <dbReference type="EMBL" id="KAG6429661.1"/>
    </source>
</evidence>
<evidence type="ECO:0000259" key="4">
    <source>
        <dbReference type="Pfam" id="PF14432"/>
    </source>
</evidence>